<dbReference type="Proteomes" id="UP001139384">
    <property type="component" value="Unassembled WGS sequence"/>
</dbReference>
<evidence type="ECO:0000313" key="2">
    <source>
        <dbReference type="Proteomes" id="UP001139384"/>
    </source>
</evidence>
<proteinExistence type="predicted"/>
<dbReference type="RefSeq" id="WP_234765797.1">
    <property type="nucleotide sequence ID" value="NZ_JAKEIP010000141.1"/>
</dbReference>
<sequence>MSSGIVLPVSALVVPLDIDLIGIPVEGGQSELIVPGEFFAYRALDAAVRVSTGAGRSLIRFGTIGSPGPIGVAVSVFVDEESGEVVSGIELDDVTPVNTSLSRFVDCVRRLAEVFPYYSEDSDYEEWEAGAQRVQDVVCEIDSAAYQEGAFWYEFRWDVSMGEFHG</sequence>
<dbReference type="EMBL" id="JAKEIP010000141">
    <property type="protein sequence ID" value="MCF1597340.1"/>
    <property type="molecule type" value="Genomic_DNA"/>
</dbReference>
<keyword evidence="2" id="KW-1185">Reference proteome</keyword>
<dbReference type="Pfam" id="PF14435">
    <property type="entry name" value="SUKH-4"/>
    <property type="match status" value="1"/>
</dbReference>
<protein>
    <submittedName>
        <fullName evidence="1">SUKH-4 family immunity protein</fullName>
    </submittedName>
</protein>
<accession>A0A9X1TNN7</accession>
<dbReference type="AlphaFoldDB" id="A0A9X1TNN7"/>
<evidence type="ECO:0000313" key="1">
    <source>
        <dbReference type="EMBL" id="MCF1597340.1"/>
    </source>
</evidence>
<dbReference type="InterPro" id="IPR025851">
    <property type="entry name" value="SUKH-4"/>
</dbReference>
<reference evidence="1" key="1">
    <citation type="submission" date="2022-01" db="EMBL/GenBank/DDBJ databases">
        <title>Draft Genome Sequences of Seven Type Strains of the Genus Streptomyces.</title>
        <authorList>
            <person name="Aziz S."/>
            <person name="Coretto E."/>
            <person name="Chronakova A."/>
            <person name="Sproer C."/>
            <person name="Huber K."/>
            <person name="Nouioui I."/>
            <person name="Gross H."/>
        </authorList>
    </citation>
    <scope>NUCLEOTIDE SEQUENCE</scope>
    <source>
        <strain evidence="1">DSM 103493</strain>
    </source>
</reference>
<comment type="caution">
    <text evidence="1">The sequence shown here is derived from an EMBL/GenBank/DDBJ whole genome shotgun (WGS) entry which is preliminary data.</text>
</comment>
<gene>
    <name evidence="1" type="ORF">L0P92_27835</name>
</gene>
<organism evidence="1 2">
    <name type="scientific">Streptomyces muensis</name>
    <dbReference type="NCBI Taxonomy" id="1077944"/>
    <lineage>
        <taxon>Bacteria</taxon>
        <taxon>Bacillati</taxon>
        <taxon>Actinomycetota</taxon>
        <taxon>Actinomycetes</taxon>
        <taxon>Kitasatosporales</taxon>
        <taxon>Streptomycetaceae</taxon>
        <taxon>Streptomyces</taxon>
    </lineage>
</organism>
<name>A0A9X1TNN7_STRM4</name>